<evidence type="ECO:0000313" key="2">
    <source>
        <dbReference type="EMBL" id="RFU23940.1"/>
    </source>
</evidence>
<comment type="caution">
    <text evidence="2">The sequence shown here is derived from an EMBL/GenBank/DDBJ whole genome shotgun (WGS) entry which is preliminary data.</text>
</comment>
<dbReference type="Proteomes" id="UP000258309">
    <property type="component" value="Unassembled WGS sequence"/>
</dbReference>
<gene>
    <name evidence="2" type="ORF">B7463_g12398</name>
</gene>
<feature type="non-terminal residue" evidence="2">
    <location>
        <position position="1"/>
    </location>
</feature>
<dbReference type="STRING" id="5539.A0A3E2GS89"/>
<evidence type="ECO:0000313" key="3">
    <source>
        <dbReference type="Proteomes" id="UP000258309"/>
    </source>
</evidence>
<organism evidence="2 3">
    <name type="scientific">Scytalidium lignicola</name>
    <name type="common">Hyphomycete</name>
    <dbReference type="NCBI Taxonomy" id="5539"/>
    <lineage>
        <taxon>Eukaryota</taxon>
        <taxon>Fungi</taxon>
        <taxon>Dikarya</taxon>
        <taxon>Ascomycota</taxon>
        <taxon>Pezizomycotina</taxon>
        <taxon>Leotiomycetes</taxon>
        <taxon>Leotiomycetes incertae sedis</taxon>
        <taxon>Scytalidium</taxon>
    </lineage>
</organism>
<dbReference type="OMA" id="WRADTFI"/>
<dbReference type="OrthoDB" id="4187105at2759"/>
<reference evidence="2 3" key="1">
    <citation type="submission" date="2018-05" db="EMBL/GenBank/DDBJ databases">
        <title>Draft genome sequence of Scytalidium lignicola DSM 105466, a ubiquitous saprotrophic fungus.</title>
        <authorList>
            <person name="Buettner E."/>
            <person name="Gebauer A.M."/>
            <person name="Hofrichter M."/>
            <person name="Liers C."/>
            <person name="Kellner H."/>
        </authorList>
    </citation>
    <scope>NUCLEOTIDE SEQUENCE [LARGE SCALE GENOMIC DNA]</scope>
    <source>
        <strain evidence="2 3">DSM 105466</strain>
    </source>
</reference>
<protein>
    <recommendedName>
        <fullName evidence="1">Aminoglycoside phosphotransferase domain-containing protein</fullName>
    </recommendedName>
</protein>
<name>A0A3E2GS89_SCYLI</name>
<dbReference type="AlphaFoldDB" id="A0A3E2GS89"/>
<feature type="non-terminal residue" evidence="2">
    <location>
        <position position="277"/>
    </location>
</feature>
<proteinExistence type="predicted"/>
<keyword evidence="3" id="KW-1185">Reference proteome</keyword>
<dbReference type="EMBL" id="NCSJ02000554">
    <property type="protein sequence ID" value="RFU23940.1"/>
    <property type="molecule type" value="Genomic_DNA"/>
</dbReference>
<dbReference type="SUPFAM" id="SSF56112">
    <property type="entry name" value="Protein kinase-like (PK-like)"/>
    <property type="match status" value="1"/>
</dbReference>
<accession>A0A3E2GS89</accession>
<feature type="domain" description="Aminoglycoside phosphotransferase" evidence="1">
    <location>
        <begin position="27"/>
        <end position="188"/>
    </location>
</feature>
<dbReference type="Pfam" id="PF01636">
    <property type="entry name" value="APH"/>
    <property type="match status" value="1"/>
</dbReference>
<dbReference type="InterPro" id="IPR011009">
    <property type="entry name" value="Kinase-like_dom_sf"/>
</dbReference>
<sequence length="277" mass="30254">MSPPRAVLDAFGCAGTATALSGGQNQSFKCSDAVLKPVEDGVEAEWAANVFAQLSASPKDGFRIPTPIRASNSQFVYQGWTAYRFVSGVTGPLGKWEKLLNTSRSFHATLLDVDCPSFLDSRSHPWAVADRVAWEEAHVEVVPCLQKIYSRLCSMREKLVMRSQIIHGDLSGNVLFDSNGAAPALIDFSPFWRPVEYSEAILLVDGILYFGQGAALLEICNGSLNLHQMLVKAALFRLLARNSLVGLFGEITVDKVNSFEKLLLVILQVKPASISSY</sequence>
<evidence type="ECO:0000259" key="1">
    <source>
        <dbReference type="Pfam" id="PF01636"/>
    </source>
</evidence>
<dbReference type="InterPro" id="IPR002575">
    <property type="entry name" value="Aminoglycoside_PTrfase"/>
</dbReference>